<evidence type="ECO:0000259" key="2">
    <source>
        <dbReference type="PROSITE" id="PS50206"/>
    </source>
</evidence>
<dbReference type="Gene3D" id="3.40.250.10">
    <property type="entry name" value="Rhodanese-like domain"/>
    <property type="match status" value="1"/>
</dbReference>
<dbReference type="CDD" id="cd00158">
    <property type="entry name" value="RHOD"/>
    <property type="match status" value="1"/>
</dbReference>
<dbReference type="AlphaFoldDB" id="A0A2A2TFH3"/>
<protein>
    <recommendedName>
        <fullName evidence="2">Rhodanese domain-containing protein</fullName>
    </recommendedName>
</protein>
<keyword evidence="1" id="KW-1133">Transmembrane helix</keyword>
<dbReference type="Gene3D" id="6.10.140.1340">
    <property type="match status" value="1"/>
</dbReference>
<dbReference type="SMART" id="SM00450">
    <property type="entry name" value="RHOD"/>
    <property type="match status" value="1"/>
</dbReference>
<sequence>MTAQINLFQLAEIEAFELNQKLNLQQVILLDVRESGEYASEYIAGSISMPLSGFDPSQVVQMGDRPLVLCCQSGMRSSQAAEKLREYGLTNVMQLKGGLSSWKASGFKTQIDRSAPISLFRQVQIMAGSLVAIGTGLGVLVSPWFLLLSGFVGCGLVFAGISNTCAMGMLLAKLPYNQRN</sequence>
<dbReference type="InterPro" id="IPR036873">
    <property type="entry name" value="Rhodanese-like_dom_sf"/>
</dbReference>
<dbReference type="PROSITE" id="PS50206">
    <property type="entry name" value="RHODANESE_3"/>
    <property type="match status" value="1"/>
</dbReference>
<evidence type="ECO:0000313" key="3">
    <source>
        <dbReference type="EMBL" id="PAX52482.1"/>
    </source>
</evidence>
<dbReference type="PANTHER" id="PTHR43031:SF1">
    <property type="entry name" value="PYRIDINE NUCLEOTIDE-DISULPHIDE OXIDOREDUCTASE"/>
    <property type="match status" value="1"/>
</dbReference>
<proteinExistence type="predicted"/>
<dbReference type="RefSeq" id="WP_095723216.1">
    <property type="nucleotide sequence ID" value="NZ_NTFS01000234.1"/>
</dbReference>
<evidence type="ECO:0000256" key="1">
    <source>
        <dbReference type="SAM" id="Phobius"/>
    </source>
</evidence>
<dbReference type="SUPFAM" id="SSF52821">
    <property type="entry name" value="Rhodanese/Cell cycle control phosphatase"/>
    <property type="match status" value="1"/>
</dbReference>
<gene>
    <name evidence="3" type="ORF">CK510_19095</name>
</gene>
<comment type="caution">
    <text evidence="3">The sequence shown here is derived from an EMBL/GenBank/DDBJ whole genome shotgun (WGS) entry which is preliminary data.</text>
</comment>
<name>A0A2A2TFH3_9CYAN</name>
<keyword evidence="1" id="KW-0472">Membrane</keyword>
<keyword evidence="1" id="KW-0812">Transmembrane</keyword>
<evidence type="ECO:0000313" key="4">
    <source>
        <dbReference type="Proteomes" id="UP000218238"/>
    </source>
</evidence>
<dbReference type="EMBL" id="NTFS01000234">
    <property type="protein sequence ID" value="PAX52482.1"/>
    <property type="molecule type" value="Genomic_DNA"/>
</dbReference>
<feature type="transmembrane region" description="Helical" evidence="1">
    <location>
        <begin position="123"/>
        <end position="141"/>
    </location>
</feature>
<dbReference type="InterPro" id="IPR050229">
    <property type="entry name" value="GlpE_sulfurtransferase"/>
</dbReference>
<feature type="transmembrane region" description="Helical" evidence="1">
    <location>
        <begin position="147"/>
        <end position="172"/>
    </location>
</feature>
<dbReference type="OrthoDB" id="9792975at2"/>
<dbReference type="Pfam" id="PF00581">
    <property type="entry name" value="Rhodanese"/>
    <property type="match status" value="1"/>
</dbReference>
<dbReference type="PANTHER" id="PTHR43031">
    <property type="entry name" value="FAD-DEPENDENT OXIDOREDUCTASE"/>
    <property type="match status" value="1"/>
</dbReference>
<accession>A0A2A2TFH3</accession>
<keyword evidence="4" id="KW-1185">Reference proteome</keyword>
<organism evidence="3 4">
    <name type="scientific">Brunnivagina elsteri CCALA 953</name>
    <dbReference type="NCBI Taxonomy" id="987040"/>
    <lineage>
        <taxon>Bacteria</taxon>
        <taxon>Bacillati</taxon>
        <taxon>Cyanobacteriota</taxon>
        <taxon>Cyanophyceae</taxon>
        <taxon>Nostocales</taxon>
        <taxon>Calotrichaceae</taxon>
        <taxon>Brunnivagina</taxon>
    </lineage>
</organism>
<reference evidence="3 4" key="1">
    <citation type="submission" date="2017-08" db="EMBL/GenBank/DDBJ databases">
        <title>Draft genome sequence of filamentous cyanobacterium Calothrix elsteri CCALA 953.</title>
        <authorList>
            <person name="Gagunashvili A.N."/>
            <person name="Elster J."/>
            <person name="Andresson O.S."/>
        </authorList>
    </citation>
    <scope>NUCLEOTIDE SEQUENCE [LARGE SCALE GENOMIC DNA]</scope>
    <source>
        <strain evidence="3 4">CCALA 953</strain>
    </source>
</reference>
<dbReference type="InterPro" id="IPR001763">
    <property type="entry name" value="Rhodanese-like_dom"/>
</dbReference>
<dbReference type="Proteomes" id="UP000218238">
    <property type="component" value="Unassembled WGS sequence"/>
</dbReference>
<feature type="domain" description="Rhodanese" evidence="2">
    <location>
        <begin position="23"/>
        <end position="111"/>
    </location>
</feature>